<feature type="region of interest" description="Disordered" evidence="1">
    <location>
        <begin position="262"/>
        <end position="314"/>
    </location>
</feature>
<organism evidence="2 3">
    <name type="scientific">Paracoccus aurantius</name>
    <dbReference type="NCBI Taxonomy" id="3073814"/>
    <lineage>
        <taxon>Bacteria</taxon>
        <taxon>Pseudomonadati</taxon>
        <taxon>Pseudomonadota</taxon>
        <taxon>Alphaproteobacteria</taxon>
        <taxon>Rhodobacterales</taxon>
        <taxon>Paracoccaceae</taxon>
        <taxon>Paracoccus</taxon>
    </lineage>
</organism>
<gene>
    <name evidence="2" type="ORF">RGQ15_22320</name>
</gene>
<evidence type="ECO:0000313" key="2">
    <source>
        <dbReference type="EMBL" id="MDS9470285.1"/>
    </source>
</evidence>
<feature type="region of interest" description="Disordered" evidence="1">
    <location>
        <begin position="1"/>
        <end position="96"/>
    </location>
</feature>
<protein>
    <submittedName>
        <fullName evidence="2">Uncharacterized protein</fullName>
    </submittedName>
</protein>
<name>A0ABU2I0E7_9RHOB</name>
<dbReference type="RefSeq" id="WP_311163111.1">
    <property type="nucleotide sequence ID" value="NZ_JAVQLW010000007.1"/>
</dbReference>
<proteinExistence type="predicted"/>
<feature type="compositionally biased region" description="Basic and acidic residues" evidence="1">
    <location>
        <begin position="53"/>
        <end position="76"/>
    </location>
</feature>
<sequence length="314" mass="34828">MEQQQIRTEESSRGSDSSQRSFEERPARPRAGAEQVAAISALLRGEDPDAAEAEERSDRHMPDERLETVLDGRSAEEREEEGEEPESRPAPRPKARNLHELADQLGIEVSELYDLDIGLGDKATIKLGALKDAHGERVSLEQEIARKQGSLDERESAVRGAEARLVEVYEAAKQQLSPGIQQQIGNWLNQRDAQLQAREANALRRAMPEIGDEGWRGKFEQYLVKAGQEFGFSPAELIGMKDHRVFLVMKRLMDVQSRLDRLTSAKPKAPERPGIIPPQGRGGAGQSSAISRAKRSGKQGDQVRAVSSILRGER</sequence>
<keyword evidence="3" id="KW-1185">Reference proteome</keyword>
<comment type="caution">
    <text evidence="2">The sequence shown here is derived from an EMBL/GenBank/DDBJ whole genome shotgun (WGS) entry which is preliminary data.</text>
</comment>
<dbReference type="EMBL" id="JAVQLW010000007">
    <property type="protein sequence ID" value="MDS9470285.1"/>
    <property type="molecule type" value="Genomic_DNA"/>
</dbReference>
<reference evidence="3" key="1">
    <citation type="submission" date="2023-07" db="EMBL/GenBank/DDBJ databases">
        <title>Paracoccus sp. MBLB3053 whole genome sequence.</title>
        <authorList>
            <person name="Hwang C.Y."/>
            <person name="Cho E.-S."/>
            <person name="Seo M.-J."/>
        </authorList>
    </citation>
    <scope>NUCLEOTIDE SEQUENCE [LARGE SCALE GENOMIC DNA]</scope>
    <source>
        <strain evidence="3">MBLB3053</strain>
    </source>
</reference>
<dbReference type="Proteomes" id="UP001269144">
    <property type="component" value="Unassembled WGS sequence"/>
</dbReference>
<evidence type="ECO:0000256" key="1">
    <source>
        <dbReference type="SAM" id="MobiDB-lite"/>
    </source>
</evidence>
<evidence type="ECO:0000313" key="3">
    <source>
        <dbReference type="Proteomes" id="UP001269144"/>
    </source>
</evidence>
<feature type="compositionally biased region" description="Basic and acidic residues" evidence="1">
    <location>
        <begin position="262"/>
        <end position="271"/>
    </location>
</feature>
<accession>A0ABU2I0E7</accession>